<sequence>MPLSHPLKLLLSLLTPAAIRLLQSIIMKRTSAEAYRDSTTKRQKSTNPVRRSSRLSTKGKLKSPFLQLPKEIRLLIYEYLLPCTGVVPSNRIFTDVDQLLRLSAGLGLAGDQEMRYRKLRTGYTNGTWPDILRVNRQIFDESNDLMHTHLSFRVDIFSSDHHEGSLWSHHHHAELHIRSVRLNIPTNLVPHIKHLRLLSVVIWFTPKMGQNRDMATPYITKSAKAIKNHVNSLVLAMQQSPCLQSVDVELRMTREAEVDLHGNAHDPHPTGLKEGEIADAISWYLNPFRILRNIKMSCRYIAATHSEIIQKTIQDIESEVHSNTPTTTAHPLCALFSHFKTHSHRILKALYEQERPNGRWDGGLPVLYEKLWVAQDTGDLAVFHEAQEGIFACWKEMCDSMEREFGEMGEVPLSW</sequence>
<feature type="chain" id="PRO_5034970086" description="F-box domain-containing protein" evidence="2">
    <location>
        <begin position="25"/>
        <end position="415"/>
    </location>
</feature>
<proteinExistence type="predicted"/>
<evidence type="ECO:0000313" key="4">
    <source>
        <dbReference type="Proteomes" id="UP000433883"/>
    </source>
</evidence>
<feature type="signal peptide" evidence="2">
    <location>
        <begin position="1"/>
        <end position="24"/>
    </location>
</feature>
<evidence type="ECO:0008006" key="5">
    <source>
        <dbReference type="Google" id="ProtNLM"/>
    </source>
</evidence>
<dbReference type="EMBL" id="WNWQ01000241">
    <property type="protein sequence ID" value="KAE9973154.1"/>
    <property type="molecule type" value="Genomic_DNA"/>
</dbReference>
<comment type="caution">
    <text evidence="3">The sequence shown here is derived from an EMBL/GenBank/DDBJ whole genome shotgun (WGS) entry which is preliminary data.</text>
</comment>
<organism evidence="3 4">
    <name type="scientific">Venturia inaequalis</name>
    <name type="common">Apple scab fungus</name>
    <dbReference type="NCBI Taxonomy" id="5025"/>
    <lineage>
        <taxon>Eukaryota</taxon>
        <taxon>Fungi</taxon>
        <taxon>Dikarya</taxon>
        <taxon>Ascomycota</taxon>
        <taxon>Pezizomycotina</taxon>
        <taxon>Dothideomycetes</taxon>
        <taxon>Pleosporomycetidae</taxon>
        <taxon>Venturiales</taxon>
        <taxon>Venturiaceae</taxon>
        <taxon>Venturia</taxon>
    </lineage>
</organism>
<feature type="region of interest" description="Disordered" evidence="1">
    <location>
        <begin position="36"/>
        <end position="58"/>
    </location>
</feature>
<dbReference type="InterPro" id="IPR038883">
    <property type="entry name" value="AN11006-like"/>
</dbReference>
<evidence type="ECO:0000313" key="3">
    <source>
        <dbReference type="EMBL" id="KAE9973154.1"/>
    </source>
</evidence>
<evidence type="ECO:0000256" key="2">
    <source>
        <dbReference type="SAM" id="SignalP"/>
    </source>
</evidence>
<dbReference type="AlphaFoldDB" id="A0A8H3UMP8"/>
<dbReference type="PANTHER" id="PTHR42085">
    <property type="entry name" value="F-BOX DOMAIN-CONTAINING PROTEIN"/>
    <property type="match status" value="1"/>
</dbReference>
<accession>A0A8H3UMP8</accession>
<keyword evidence="2" id="KW-0732">Signal</keyword>
<gene>
    <name evidence="3" type="ORF">BLS_003731</name>
</gene>
<reference evidence="3 4" key="1">
    <citation type="submission" date="2019-11" db="EMBL/GenBank/DDBJ databases">
        <title>Venturia inaequalis Genome Resource.</title>
        <authorList>
            <person name="Lichtner F.J."/>
        </authorList>
    </citation>
    <scope>NUCLEOTIDE SEQUENCE [LARGE SCALE GENOMIC DNA]</scope>
    <source>
        <strain evidence="3">Bline_iso_100314</strain>
    </source>
</reference>
<evidence type="ECO:0000256" key="1">
    <source>
        <dbReference type="SAM" id="MobiDB-lite"/>
    </source>
</evidence>
<protein>
    <recommendedName>
        <fullName evidence="5">F-box domain-containing protein</fullName>
    </recommendedName>
</protein>
<dbReference type="Proteomes" id="UP000433883">
    <property type="component" value="Unassembled WGS sequence"/>
</dbReference>
<dbReference type="PANTHER" id="PTHR42085:SF2">
    <property type="entry name" value="F-BOX DOMAIN-CONTAINING PROTEIN"/>
    <property type="match status" value="1"/>
</dbReference>
<name>A0A8H3UMP8_VENIN</name>